<evidence type="ECO:0000313" key="3">
    <source>
        <dbReference type="EMBL" id="CAD8663681.1"/>
    </source>
</evidence>
<keyword evidence="1" id="KW-0472">Membrane</keyword>
<dbReference type="SUPFAM" id="SSF57302">
    <property type="entry name" value="Snake toxin-like"/>
    <property type="match status" value="1"/>
</dbReference>
<keyword evidence="2" id="KW-0732">Signal</keyword>
<dbReference type="InterPro" id="IPR045860">
    <property type="entry name" value="Snake_toxin-like_sf"/>
</dbReference>
<evidence type="ECO:0008006" key="4">
    <source>
        <dbReference type="Google" id="ProtNLM"/>
    </source>
</evidence>
<feature type="signal peptide" evidence="2">
    <location>
        <begin position="1"/>
        <end position="25"/>
    </location>
</feature>
<dbReference type="AlphaFoldDB" id="A0A7S0R1K6"/>
<keyword evidence="1" id="KW-1133">Transmembrane helix</keyword>
<dbReference type="EMBL" id="HBEZ01060303">
    <property type="protein sequence ID" value="CAD8663681.1"/>
    <property type="molecule type" value="Transcribed_RNA"/>
</dbReference>
<organism evidence="3">
    <name type="scientific">Cryptomonas curvata</name>
    <dbReference type="NCBI Taxonomy" id="233186"/>
    <lineage>
        <taxon>Eukaryota</taxon>
        <taxon>Cryptophyceae</taxon>
        <taxon>Cryptomonadales</taxon>
        <taxon>Cryptomonadaceae</taxon>
        <taxon>Cryptomonas</taxon>
    </lineage>
</organism>
<proteinExistence type="predicted"/>
<accession>A0A7S0R1K6</accession>
<gene>
    <name evidence="3" type="ORF">CCUR1050_LOCUS33128</name>
</gene>
<keyword evidence="1" id="KW-0812">Transmembrane</keyword>
<dbReference type="Gene3D" id="2.10.60.10">
    <property type="entry name" value="CD59"/>
    <property type="match status" value="1"/>
</dbReference>
<protein>
    <recommendedName>
        <fullName evidence="4">UPAR/Ly6 domain-containing protein</fullName>
    </recommendedName>
</protein>
<reference evidence="3" key="1">
    <citation type="submission" date="2021-01" db="EMBL/GenBank/DDBJ databases">
        <authorList>
            <person name="Corre E."/>
            <person name="Pelletier E."/>
            <person name="Niang G."/>
            <person name="Scheremetjew M."/>
            <person name="Finn R."/>
            <person name="Kale V."/>
            <person name="Holt S."/>
            <person name="Cochrane G."/>
            <person name="Meng A."/>
            <person name="Brown T."/>
            <person name="Cohen L."/>
        </authorList>
    </citation>
    <scope>NUCLEOTIDE SEQUENCE</scope>
    <source>
        <strain evidence="3">CCAP979/52</strain>
    </source>
</reference>
<feature type="transmembrane region" description="Helical" evidence="1">
    <location>
        <begin position="135"/>
        <end position="155"/>
    </location>
</feature>
<feature type="chain" id="PRO_5031270029" description="UPAR/Ly6 domain-containing protein" evidence="2">
    <location>
        <begin position="26"/>
        <end position="157"/>
    </location>
</feature>
<evidence type="ECO:0000256" key="1">
    <source>
        <dbReference type="SAM" id="Phobius"/>
    </source>
</evidence>
<evidence type="ECO:0000256" key="2">
    <source>
        <dbReference type="SAM" id="SignalP"/>
    </source>
</evidence>
<name>A0A7S0R1K6_9CRYP</name>
<sequence>MASVPCARLLFTFAIALSVVALSHGIKCYTTSSCPIGGDADTTNCSTIVSETNWLTPGQEPSFTVDCPSWADRCEGYKWMRIRYAYLCSNQQRCDATASFAKTVGGDDYNSVCCSTDLCNRSPAAPRRPAGAAAVLWWSAAIAAAVFASVAPSLASA</sequence>